<organism evidence="1 2">
    <name type="scientific">Amphibiibacter pelophylacis</name>
    <dbReference type="NCBI Taxonomy" id="1799477"/>
    <lineage>
        <taxon>Bacteria</taxon>
        <taxon>Pseudomonadati</taxon>
        <taxon>Pseudomonadota</taxon>
        <taxon>Betaproteobacteria</taxon>
        <taxon>Burkholderiales</taxon>
        <taxon>Sphaerotilaceae</taxon>
        <taxon>Amphibiibacter</taxon>
    </lineage>
</organism>
<evidence type="ECO:0000313" key="1">
    <source>
        <dbReference type="EMBL" id="MEJ7139189.1"/>
    </source>
</evidence>
<dbReference type="EMBL" id="JAWDIE010000021">
    <property type="protein sequence ID" value="MEJ7139189.1"/>
    <property type="molecule type" value="Genomic_DNA"/>
</dbReference>
<reference evidence="1" key="1">
    <citation type="submission" date="2023-10" db="EMBL/GenBank/DDBJ databases">
        <title>Amphibacter perezi, gen. nov., sp. nov. a novel taxa of the family Comamonadaceae, class Betaproteobacteria isolated from the skin microbiota of Pelophylax perezi from different populations.</title>
        <authorList>
            <person name="Costa S."/>
            <person name="Proenca D.N."/>
            <person name="Lopes I."/>
            <person name="Morais P.V."/>
        </authorList>
    </citation>
    <scope>NUCLEOTIDE SEQUENCE</scope>
    <source>
        <strain evidence="1">SL12-8</strain>
    </source>
</reference>
<proteinExistence type="predicted"/>
<keyword evidence="2" id="KW-1185">Reference proteome</keyword>
<dbReference type="Proteomes" id="UP001364695">
    <property type="component" value="Unassembled WGS sequence"/>
</dbReference>
<comment type="caution">
    <text evidence="1">The sequence shown here is derived from an EMBL/GenBank/DDBJ whole genome shotgun (WGS) entry which is preliminary data.</text>
</comment>
<name>A0ACC6P5T1_9BURK</name>
<gene>
    <name evidence="1" type="ORF">RV045_12230</name>
</gene>
<protein>
    <submittedName>
        <fullName evidence="1">Cytochrome b561 domain-containing protein</fullName>
    </submittedName>
</protein>
<evidence type="ECO:0000313" key="2">
    <source>
        <dbReference type="Proteomes" id="UP001364695"/>
    </source>
</evidence>
<sequence>MDSFKTLPAALVSWLLLPLSGLSDHALDPAVYWHARLMVLAWGVGLPCGVLVARFFKVWPGQDWPRELDRPTWWRIHLLGQIASLVLAVVALALVLAGGPVLTQEKQTVLLRAHTLMGWTVMTLGGLQALGGLLRGSKGGPTAPQMRGDHFDMTPRRVWFERLHKSLGWLAILLAQLTIFMGLVTVDAPRWMVLTLATWWFVLLALFAGWQRQQRCIDTYQAIWGRTPDLPGLKRPPIGWGIKRYPVDPAP</sequence>
<accession>A0ACC6P5T1</accession>